<dbReference type="InterPro" id="IPR001650">
    <property type="entry name" value="Helicase_C-like"/>
</dbReference>
<sequence length="1897" mass="215409">MRPKHRRREKAVMWSPGFDVPKGRTGWGRAATSSRLSSSQIRCLSHLYNVASLIRQKKCVQVYKAAILPMRSDQFAPGYRNRASYMANNWSFDQYHHHRRRDRDCPPSSSTIRRRPNFVIELCSQNNDHNTYNRHEIVTLMGKFTCDPDDFFIYEKGVVAGRFFYQQWPNALETIVYLWEVLLNGGLSFMPRLRQNLIVPSDTEEYNSRLRVLFSERIKRFIEGELVKRWEKKLDQVSNEIAKIDGLLRKPKKYVTHMELSKKKEGLVREKLLIGKRIGEFKSGMECILDYVNGKVIDSSDVKVLKLKGNIVWSKIHWLIKRECRRLDDGLPIYADRKEIIWQIHCQQAMVLVGETGSGKSTQLVQFLTDSEVAANKSIVCTQPRKLAAMSLATRVQEETRGCLEDNSVICSPTYSSLQFDSRVIYTTDHCLLQHYMNDKNFSSISCIIVDEAHERSLNTDLLLALIKDLLHRRTDLRLIIMSATADSDQLSKYFFGCGTFHVVGRTFPVDIKYVPGAFHSHSHSGFIPNYVSDVVRTVGEIHRNEGPGTILAFLTSQMEVEWACEQFKLMSTVALPLHGKLSHDEQHRVYLDYPDKRKVIFSTNLAETSLTIPGVKYVVDSGMVKESRYEPTTGTNVLRVSRVSQSSANQRAGRAGRTEPGKCYRLYSEADFNSMPFHQEPEIRQVNLGIAVLRILALGIHDVNTFDFIDAPSDSAIESAIKNLVQLGAVVLENGVHKLTKDGRMLVKLGIEPRLGKMILKCFEHRLGREGVVLAAVMANSSSIFCRVGREEDKQKSDCYKVQFCHPGGDLFTLLSVYRNWERIPREKRNQWCWDNSINAKSMRRCQEAVIEIENCLQNELNIIIPTYWHWTPESNSESEYDNILRDVILSALAENIAMYSGNDNLGYEVASTGTHVHLHPSCSLLIFNERPDWVVFGEIIAMPNQYLVCVSAVNFESLHTLSPPEFNIPQIDRRKLQSKVLTGFGSTLLKRFCGKANSSLKHLVSQIRDVVKDDRIGLEVSVDRNEVHIFASTEHMDRVFEFINAALEREMKWLENECIEKLLFSGRHTSSPVALFGAGGEIKHLELDKKCLTVDILVSSDVEEKELLFLLETRFSGEICSVHRFPFPGVTDKMEKWGRVTFLTPEAAENAIKSSTVDIPGGLLTIVPSRHGGENKFLTFPAVKAKISWPRRRNRGIAFVKCESPDDIPAIIQDFSMAFIRGRSIRCKPSMKSNDSVMLVGLDNDIFEAELFDELRAATSRNIVDIYLPRGVIIQDPSIVALEEALLREIRAFMPPVGNSRNECVGVHIFEPELADYFMKAEISFDGSLHLEAAKALEQIDGKALSGCQPWQKMKSQQLFHSTVSCSASVYMVIKDQLHSVLKNLELRNGAKFLFDRNDNGSYRVKISAKATKIMAESRRPLEELMNGKTVSDPRLTTPILQLVLSREGFAIQKSIQRETGTYFLFDRHNQSIRIFGPLTNIDRAQNRFVNALVTLHETKQLDIHLRGPDFPPDLMKKVVGKFGPDLHGLKEKFPGSDFTLNTRYHTISVRGNKELKQNVEETIHHLVKTSPDTESQSQAASCPICLCDVEDGFRLEKCGHEFCRMCLMEQCESAIKSHSGFPMICAHENCPAMILTVDLRSLLAAEKLEELFRASLSSFVGLSGGKYKYCPSPDCPSVYRVAEKQGGGGGGDGQPFVCGACSVETCTRCHLEYHPFLSCDKYLEFKRDPDMSLKEWMRGKEDVRVCPSCGFAIEKVDGCNHMECRCGRHICWVCLEVFNNSGECYRHLSAVHHANEGFNFLRLASWKKMREECGRRRVVVVVAVGGRKWKLVFEHLVFIMFISEEQMKLSVHGFWLTRSGAVSQVTIAASQQKKLRIQRLKQSNSKRSVATHEC</sequence>
<comment type="catalytic activity">
    <reaction evidence="13">
        <text>ATP + H2O = ADP + phosphate + H(+)</text>
        <dbReference type="Rhea" id="RHEA:13065"/>
        <dbReference type="ChEBI" id="CHEBI:15377"/>
        <dbReference type="ChEBI" id="CHEBI:15378"/>
        <dbReference type="ChEBI" id="CHEBI:30616"/>
        <dbReference type="ChEBI" id="CHEBI:43474"/>
        <dbReference type="ChEBI" id="CHEBI:456216"/>
        <dbReference type="EC" id="3.6.4.13"/>
    </reaction>
</comment>
<dbReference type="GO" id="GO:0016787">
    <property type="term" value="F:hydrolase activity"/>
    <property type="evidence" value="ECO:0007669"/>
    <property type="project" value="UniProtKB-KW"/>
</dbReference>
<accession>A0AAU9MIQ7</accession>
<dbReference type="InterPro" id="IPR013087">
    <property type="entry name" value="Znf_C2H2_type"/>
</dbReference>
<dbReference type="Gene3D" id="1.20.120.1080">
    <property type="match status" value="1"/>
</dbReference>
<evidence type="ECO:0000256" key="5">
    <source>
        <dbReference type="ARBA" id="ARBA00022737"/>
    </source>
</evidence>
<dbReference type="Pfam" id="PF24471">
    <property type="entry name" value="KH_DEAH11"/>
    <property type="match status" value="1"/>
</dbReference>
<feature type="domain" description="RING-type" evidence="15">
    <location>
        <begin position="1585"/>
        <end position="1634"/>
    </location>
</feature>
<keyword evidence="8" id="KW-0833">Ubl conjugation pathway</keyword>
<dbReference type="SUPFAM" id="SSF57850">
    <property type="entry name" value="RING/U-box"/>
    <property type="match status" value="2"/>
</dbReference>
<dbReference type="PROSITE" id="PS51194">
    <property type="entry name" value="HELICASE_CTER"/>
    <property type="match status" value="1"/>
</dbReference>
<dbReference type="FunFam" id="3.40.50.300:FF:001279">
    <property type="entry name" value="ATP-dependent RNA helicase DEAH12 chloroplastic"/>
    <property type="match status" value="1"/>
</dbReference>
<keyword evidence="10" id="KW-0347">Helicase</keyword>
<feature type="domain" description="Helicase C-terminal" evidence="17">
    <location>
        <begin position="534"/>
        <end position="700"/>
    </location>
</feature>
<dbReference type="SMART" id="SM00847">
    <property type="entry name" value="HA2"/>
    <property type="match status" value="1"/>
</dbReference>
<dbReference type="InterPro" id="IPR056245">
    <property type="entry name" value="KH_DEAH11/12"/>
</dbReference>
<dbReference type="CDD" id="cd22585">
    <property type="entry name" value="Rcat_RBR_DEAH12-like"/>
    <property type="match status" value="1"/>
</dbReference>
<dbReference type="EMBL" id="CAKMRJ010002223">
    <property type="protein sequence ID" value="CAH1427763.1"/>
    <property type="molecule type" value="Genomic_DNA"/>
</dbReference>
<dbReference type="Gene3D" id="1.20.120.1750">
    <property type="match status" value="1"/>
</dbReference>
<dbReference type="PROSITE" id="PS50089">
    <property type="entry name" value="ZF_RING_2"/>
    <property type="match status" value="1"/>
</dbReference>
<dbReference type="InterPro" id="IPR014001">
    <property type="entry name" value="Helicase_ATP-bd"/>
</dbReference>
<dbReference type="SUPFAM" id="SSF54928">
    <property type="entry name" value="RNA-binding domain, RBD"/>
    <property type="match status" value="1"/>
</dbReference>
<dbReference type="PANTHER" id="PTHR18934">
    <property type="entry name" value="ATP-DEPENDENT RNA HELICASE"/>
    <property type="match status" value="1"/>
</dbReference>
<evidence type="ECO:0000256" key="10">
    <source>
        <dbReference type="ARBA" id="ARBA00022806"/>
    </source>
</evidence>
<dbReference type="Pfam" id="PF24475">
    <property type="entry name" value="RBD_DEAH11"/>
    <property type="match status" value="1"/>
</dbReference>
<dbReference type="SUPFAM" id="SSF52540">
    <property type="entry name" value="P-loop containing nucleoside triphosphate hydrolases"/>
    <property type="match status" value="1"/>
</dbReference>
<dbReference type="Proteomes" id="UP001157418">
    <property type="component" value="Unassembled WGS sequence"/>
</dbReference>
<evidence type="ECO:0000256" key="6">
    <source>
        <dbReference type="ARBA" id="ARBA00022741"/>
    </source>
</evidence>
<dbReference type="GO" id="GO:0003724">
    <property type="term" value="F:RNA helicase activity"/>
    <property type="evidence" value="ECO:0007669"/>
    <property type="project" value="UniProtKB-EC"/>
</dbReference>
<keyword evidence="12" id="KW-0067">ATP-binding</keyword>
<evidence type="ECO:0000313" key="20">
    <source>
        <dbReference type="Proteomes" id="UP001157418"/>
    </source>
</evidence>
<evidence type="ECO:0000256" key="7">
    <source>
        <dbReference type="ARBA" id="ARBA00022771"/>
    </source>
</evidence>
<evidence type="ECO:0000256" key="3">
    <source>
        <dbReference type="ARBA" id="ARBA00022679"/>
    </source>
</evidence>
<dbReference type="Gene3D" id="3.40.50.300">
    <property type="entry name" value="P-loop containing nucleotide triphosphate hydrolases"/>
    <property type="match status" value="2"/>
</dbReference>
<evidence type="ECO:0000259" key="18">
    <source>
        <dbReference type="PROSITE" id="PS51873"/>
    </source>
</evidence>
<evidence type="ECO:0000259" key="16">
    <source>
        <dbReference type="PROSITE" id="PS51192"/>
    </source>
</evidence>
<dbReference type="GO" id="GO:0008270">
    <property type="term" value="F:zinc ion binding"/>
    <property type="evidence" value="ECO:0007669"/>
    <property type="project" value="UniProtKB-KW"/>
</dbReference>
<dbReference type="InterPro" id="IPR011545">
    <property type="entry name" value="DEAD/DEAH_box_helicase_dom"/>
</dbReference>
<dbReference type="CDD" id="cd17917">
    <property type="entry name" value="DEXHc_RHA-like"/>
    <property type="match status" value="1"/>
</dbReference>
<keyword evidence="11" id="KW-0862">Zinc</keyword>
<dbReference type="PROSITE" id="PS51192">
    <property type="entry name" value="HELICASE_ATP_BIND_1"/>
    <property type="match status" value="1"/>
</dbReference>
<dbReference type="GO" id="GO:0005524">
    <property type="term" value="F:ATP binding"/>
    <property type="evidence" value="ECO:0007669"/>
    <property type="project" value="UniProtKB-KW"/>
</dbReference>
<dbReference type="Gene3D" id="3.30.40.10">
    <property type="entry name" value="Zinc/RING finger domain, C3HC4 (zinc finger)"/>
    <property type="match status" value="1"/>
</dbReference>
<dbReference type="InterPro" id="IPR002464">
    <property type="entry name" value="DNA/RNA_helicase_DEAH_CS"/>
</dbReference>
<dbReference type="PROSITE" id="PS00028">
    <property type="entry name" value="ZINC_FINGER_C2H2_1"/>
    <property type="match status" value="1"/>
</dbReference>
<protein>
    <recommendedName>
        <fullName evidence="2">RNA helicase</fullName>
        <ecNumber evidence="2">3.6.4.13</ecNumber>
    </recommendedName>
</protein>
<dbReference type="PROSITE" id="PS00690">
    <property type="entry name" value="DEAH_ATP_HELICASE"/>
    <property type="match status" value="1"/>
</dbReference>
<dbReference type="Pfam" id="PF24638">
    <property type="entry name" value="KH_DEAH11_1st"/>
    <property type="match status" value="1"/>
</dbReference>
<keyword evidence="3" id="KW-0808">Transferase</keyword>
<comment type="similarity">
    <text evidence="1">Belongs to the DEAD box helicase family. DEAH subfamily.</text>
</comment>
<evidence type="ECO:0000313" key="19">
    <source>
        <dbReference type="EMBL" id="CAH1427763.1"/>
    </source>
</evidence>
<dbReference type="Pfam" id="PF07717">
    <property type="entry name" value="OB_NTP_bind"/>
    <property type="match status" value="1"/>
</dbReference>
<keyword evidence="7 14" id="KW-0863">Zinc-finger</keyword>
<dbReference type="InterPro" id="IPR056247">
    <property type="entry name" value="KH_DEAH11/12_2nd"/>
</dbReference>
<dbReference type="InterPro" id="IPR056246">
    <property type="entry name" value="KH_DEAH11/12_1st"/>
</dbReference>
<evidence type="ECO:0000259" key="15">
    <source>
        <dbReference type="PROSITE" id="PS50089"/>
    </source>
</evidence>
<comment type="caution">
    <text evidence="19">The sequence shown here is derived from an EMBL/GenBank/DDBJ whole genome shotgun (WGS) entry which is preliminary data.</text>
</comment>
<dbReference type="InterPro" id="IPR056248">
    <property type="entry name" value="RBD_DEAH11/12"/>
</dbReference>
<dbReference type="PANTHER" id="PTHR18934:SF81">
    <property type="entry name" value="ATP-DEPENDENT RNA HELICASE DEAH11, CHLOROPLASTIC-RELATED"/>
    <property type="match status" value="1"/>
</dbReference>
<evidence type="ECO:0000256" key="8">
    <source>
        <dbReference type="ARBA" id="ARBA00022786"/>
    </source>
</evidence>
<dbReference type="GO" id="GO:0003723">
    <property type="term" value="F:RNA binding"/>
    <property type="evidence" value="ECO:0007669"/>
    <property type="project" value="TreeGrafter"/>
</dbReference>
<reference evidence="19 20" key="1">
    <citation type="submission" date="2022-01" db="EMBL/GenBank/DDBJ databases">
        <authorList>
            <person name="Xiong W."/>
            <person name="Schranz E."/>
        </authorList>
    </citation>
    <scope>NUCLEOTIDE SEQUENCE [LARGE SCALE GENOMIC DNA]</scope>
</reference>
<dbReference type="InterPro" id="IPR056244">
    <property type="entry name" value="RRM_DEAH11/12"/>
</dbReference>
<dbReference type="InterPro" id="IPR035979">
    <property type="entry name" value="RBD_domain_sf"/>
</dbReference>
<dbReference type="InterPro" id="IPR044066">
    <property type="entry name" value="TRIAD_supradom"/>
</dbReference>
<dbReference type="InterPro" id="IPR001841">
    <property type="entry name" value="Znf_RING"/>
</dbReference>
<keyword evidence="5" id="KW-0677">Repeat</keyword>
<dbReference type="FunFam" id="3.40.50.300:FF:002114">
    <property type="entry name" value="ATP-dependent RNA helicase DEAH12 chloroplastic"/>
    <property type="match status" value="1"/>
</dbReference>
<dbReference type="Pfam" id="PF00270">
    <property type="entry name" value="DEAD"/>
    <property type="match status" value="1"/>
</dbReference>
<dbReference type="Pfam" id="PF26200">
    <property type="entry name" value="Rcat_RNF216"/>
    <property type="match status" value="1"/>
</dbReference>
<evidence type="ECO:0000256" key="13">
    <source>
        <dbReference type="ARBA" id="ARBA00047984"/>
    </source>
</evidence>
<dbReference type="Pfam" id="PF24637">
    <property type="entry name" value="RRM_DEAH11"/>
    <property type="match status" value="1"/>
</dbReference>
<dbReference type="Pfam" id="PF24641">
    <property type="entry name" value="KH_DEAH11_2nd"/>
    <property type="match status" value="1"/>
</dbReference>
<evidence type="ECO:0000256" key="2">
    <source>
        <dbReference type="ARBA" id="ARBA00012552"/>
    </source>
</evidence>
<dbReference type="InterPro" id="IPR011709">
    <property type="entry name" value="DEAD-box_helicase_OB_fold"/>
</dbReference>
<keyword evidence="9" id="KW-0378">Hydrolase</keyword>
<evidence type="ECO:0000256" key="9">
    <source>
        <dbReference type="ARBA" id="ARBA00022801"/>
    </source>
</evidence>
<dbReference type="InterPro" id="IPR002867">
    <property type="entry name" value="IBR_dom"/>
</dbReference>
<dbReference type="GO" id="GO:0016740">
    <property type="term" value="F:transferase activity"/>
    <property type="evidence" value="ECO:0007669"/>
    <property type="project" value="UniProtKB-KW"/>
</dbReference>
<dbReference type="InterPro" id="IPR013083">
    <property type="entry name" value="Znf_RING/FYVE/PHD"/>
</dbReference>
<dbReference type="Pfam" id="PF01485">
    <property type="entry name" value="IBR"/>
    <property type="match status" value="1"/>
</dbReference>
<proteinExistence type="inferred from homology"/>
<gene>
    <name evidence="19" type="ORF">LVIROSA_LOCUS14742</name>
</gene>
<feature type="domain" description="Helicase ATP-binding" evidence="16">
    <location>
        <begin position="341"/>
        <end position="504"/>
    </location>
</feature>
<evidence type="ECO:0000256" key="4">
    <source>
        <dbReference type="ARBA" id="ARBA00022723"/>
    </source>
</evidence>
<evidence type="ECO:0000256" key="11">
    <source>
        <dbReference type="ARBA" id="ARBA00022833"/>
    </source>
</evidence>
<dbReference type="PROSITE" id="PS00518">
    <property type="entry name" value="ZF_RING_1"/>
    <property type="match status" value="1"/>
</dbReference>
<feature type="domain" description="RING-type" evidence="18">
    <location>
        <begin position="1581"/>
        <end position="1799"/>
    </location>
</feature>
<keyword evidence="6" id="KW-0547">Nucleotide-binding</keyword>
<dbReference type="FunFam" id="1.20.120.1080:FF:000033">
    <property type="entry name" value="RBR-type E3 ubiquitin transferase"/>
    <property type="match status" value="1"/>
</dbReference>
<dbReference type="PROSITE" id="PS51873">
    <property type="entry name" value="TRIAD"/>
    <property type="match status" value="1"/>
</dbReference>
<evidence type="ECO:0000259" key="17">
    <source>
        <dbReference type="PROSITE" id="PS51194"/>
    </source>
</evidence>
<name>A0AAU9MIQ7_9ASTR</name>
<keyword evidence="4" id="KW-0479">Metal-binding</keyword>
<dbReference type="FunFam" id="1.20.120.1750:FF:000020">
    <property type="entry name" value="ATP-dependent RNA helicase DEAH12 chloroplastic"/>
    <property type="match status" value="1"/>
</dbReference>
<dbReference type="SMART" id="SM00490">
    <property type="entry name" value="HELICc"/>
    <property type="match status" value="1"/>
</dbReference>
<dbReference type="InterPro" id="IPR017907">
    <property type="entry name" value="Znf_RING_CS"/>
</dbReference>
<dbReference type="CDD" id="cd18791">
    <property type="entry name" value="SF2_C_RHA"/>
    <property type="match status" value="1"/>
</dbReference>
<dbReference type="SMART" id="SM00487">
    <property type="entry name" value="DEXDc"/>
    <property type="match status" value="1"/>
</dbReference>
<dbReference type="Pfam" id="PF21010">
    <property type="entry name" value="HA2_C"/>
    <property type="match status" value="1"/>
</dbReference>
<organism evidence="19 20">
    <name type="scientific">Lactuca virosa</name>
    <dbReference type="NCBI Taxonomy" id="75947"/>
    <lineage>
        <taxon>Eukaryota</taxon>
        <taxon>Viridiplantae</taxon>
        <taxon>Streptophyta</taxon>
        <taxon>Embryophyta</taxon>
        <taxon>Tracheophyta</taxon>
        <taxon>Spermatophyta</taxon>
        <taxon>Magnoliopsida</taxon>
        <taxon>eudicotyledons</taxon>
        <taxon>Gunneridae</taxon>
        <taxon>Pentapetalae</taxon>
        <taxon>asterids</taxon>
        <taxon>campanulids</taxon>
        <taxon>Asterales</taxon>
        <taxon>Asteraceae</taxon>
        <taxon>Cichorioideae</taxon>
        <taxon>Cichorieae</taxon>
        <taxon>Lactucinae</taxon>
        <taxon>Lactuca</taxon>
    </lineage>
</organism>
<dbReference type="EC" id="3.6.4.13" evidence="2"/>
<dbReference type="Pfam" id="PF00271">
    <property type="entry name" value="Helicase_C"/>
    <property type="match status" value="1"/>
</dbReference>
<evidence type="ECO:0000256" key="14">
    <source>
        <dbReference type="PROSITE-ProRule" id="PRU00175"/>
    </source>
</evidence>
<evidence type="ECO:0000256" key="1">
    <source>
        <dbReference type="ARBA" id="ARBA00008792"/>
    </source>
</evidence>
<dbReference type="InterPro" id="IPR027417">
    <property type="entry name" value="P-loop_NTPase"/>
</dbReference>
<keyword evidence="20" id="KW-1185">Reference proteome</keyword>
<dbReference type="InterPro" id="IPR007502">
    <property type="entry name" value="Helicase-assoc_dom"/>
</dbReference>
<dbReference type="SMART" id="SM00647">
    <property type="entry name" value="IBR"/>
    <property type="match status" value="2"/>
</dbReference>
<evidence type="ECO:0000256" key="12">
    <source>
        <dbReference type="ARBA" id="ARBA00022840"/>
    </source>
</evidence>
<dbReference type="CDD" id="cd20335">
    <property type="entry name" value="BRcat_RBR"/>
    <property type="match status" value="1"/>
</dbReference>